<feature type="compositionally biased region" description="Low complexity" evidence="1">
    <location>
        <begin position="205"/>
        <end position="218"/>
    </location>
</feature>
<evidence type="ECO:0000256" key="1">
    <source>
        <dbReference type="SAM" id="MobiDB-lite"/>
    </source>
</evidence>
<feature type="region of interest" description="Disordered" evidence="1">
    <location>
        <begin position="91"/>
        <end position="124"/>
    </location>
</feature>
<reference evidence="2" key="1">
    <citation type="submission" date="2016-06" db="EMBL/GenBank/DDBJ databases">
        <authorList>
            <person name="Cuomo C."/>
            <person name="Litvintseva A."/>
            <person name="Heitman J."/>
            <person name="Chen Y."/>
            <person name="Sun S."/>
            <person name="Springer D."/>
            <person name="Dromer F."/>
            <person name="Young S."/>
            <person name="Zeng Q."/>
            <person name="Chapman S."/>
            <person name="Gujja S."/>
            <person name="Saif S."/>
            <person name="Birren B."/>
        </authorList>
    </citation>
    <scope>NUCLEOTIDE SEQUENCE</scope>
    <source>
        <strain evidence="2">CBS 7841</strain>
    </source>
</reference>
<name>A0A1E3IIA1_9TREE</name>
<feature type="region of interest" description="Disordered" evidence="1">
    <location>
        <begin position="340"/>
        <end position="363"/>
    </location>
</feature>
<dbReference type="EMBL" id="CP143787">
    <property type="protein sequence ID" value="WVN88266.1"/>
    <property type="molecule type" value="Genomic_DNA"/>
</dbReference>
<dbReference type="AlphaFoldDB" id="A0A1E3IIA1"/>
<feature type="compositionally biased region" description="Basic and acidic residues" evidence="1">
    <location>
        <begin position="222"/>
        <end position="231"/>
    </location>
</feature>
<feature type="compositionally biased region" description="Polar residues" evidence="1">
    <location>
        <begin position="237"/>
        <end position="268"/>
    </location>
</feature>
<proteinExistence type="predicted"/>
<gene>
    <name evidence="2" type="ORF">L203_103467</name>
</gene>
<feature type="region of interest" description="Disordered" evidence="1">
    <location>
        <begin position="175"/>
        <end position="285"/>
    </location>
</feature>
<dbReference type="OrthoDB" id="2564740at2759"/>
<dbReference type="RefSeq" id="XP_066068966.1">
    <property type="nucleotide sequence ID" value="XM_066212869.1"/>
</dbReference>
<evidence type="ECO:0000313" key="3">
    <source>
        <dbReference type="Proteomes" id="UP000094043"/>
    </source>
</evidence>
<sequence>MEISNAWPDKKLEAGSANQSTLEYPLEEPLVAWEHDQGLRRAILAATENELVAPPTPTQQPRPISKINKENAFQPRKRICRHHRSLPPCLRNSLTPYSSSRATTRSGNGSYNDVLSSKNRPDNEPARTQLDILLEQFKIHSSTENKLDGNRKGQFRSRVTNCAFEEPKTKKLGNVVNENISRDGRTKGILSRAQQGRRLGHSNPSSSATSTSISSISSVLIGDDRLNREPSMKAINSPRSSMRLSVSPSRDPTSTRVSSAKPFQTPSLANKPGTRLVPKRPDPELPVCVRRSEPLRGLNVLPSSCSRSQAPMEGPTILSCGVTNHSTNTVAEKRQQSNFTNFDVGEDDPKGDASFDSFDDILNEGGPEVEMLLRQMDGTQ</sequence>
<protein>
    <submittedName>
        <fullName evidence="2">Uncharacterized protein</fullName>
    </submittedName>
</protein>
<feature type="compositionally biased region" description="Polar residues" evidence="1">
    <location>
        <begin position="92"/>
        <end position="118"/>
    </location>
</feature>
<reference evidence="2" key="2">
    <citation type="journal article" date="2022" name="Elife">
        <title>Obligate sexual reproduction of a homothallic fungus closely related to the Cryptococcus pathogenic species complex.</title>
        <authorList>
            <person name="Passer A.R."/>
            <person name="Clancey S.A."/>
            <person name="Shea T."/>
            <person name="David-Palma M."/>
            <person name="Averette A.F."/>
            <person name="Boekhout T."/>
            <person name="Porcel B.M."/>
            <person name="Nowrousian M."/>
            <person name="Cuomo C.A."/>
            <person name="Sun S."/>
            <person name="Heitman J."/>
            <person name="Coelho M.A."/>
        </authorList>
    </citation>
    <scope>NUCLEOTIDE SEQUENCE</scope>
    <source>
        <strain evidence="2">CBS 7841</strain>
    </source>
</reference>
<dbReference type="VEuPathDB" id="FungiDB:L203_02936"/>
<dbReference type="KEGG" id="cdep:91087678"/>
<reference evidence="2" key="3">
    <citation type="submission" date="2024-01" db="EMBL/GenBank/DDBJ databases">
        <authorList>
            <person name="Coelho M.A."/>
            <person name="David-Palma M."/>
            <person name="Shea T."/>
            <person name="Sun S."/>
            <person name="Cuomo C.A."/>
            <person name="Heitman J."/>
        </authorList>
    </citation>
    <scope>NUCLEOTIDE SEQUENCE</scope>
    <source>
        <strain evidence="2">CBS 7841</strain>
    </source>
</reference>
<organism evidence="2 3">
    <name type="scientific">Cryptococcus depauperatus CBS 7841</name>
    <dbReference type="NCBI Taxonomy" id="1295531"/>
    <lineage>
        <taxon>Eukaryota</taxon>
        <taxon>Fungi</taxon>
        <taxon>Dikarya</taxon>
        <taxon>Basidiomycota</taxon>
        <taxon>Agaricomycotina</taxon>
        <taxon>Tremellomycetes</taxon>
        <taxon>Tremellales</taxon>
        <taxon>Cryptococcaceae</taxon>
        <taxon>Cryptococcus</taxon>
    </lineage>
</organism>
<evidence type="ECO:0000313" key="2">
    <source>
        <dbReference type="EMBL" id="WVN88266.1"/>
    </source>
</evidence>
<dbReference type="Proteomes" id="UP000094043">
    <property type="component" value="Chromosome 4"/>
</dbReference>
<keyword evidence="3" id="KW-1185">Reference proteome</keyword>
<dbReference type="GeneID" id="91087678"/>
<accession>A0A1E3IIA1</accession>
<feature type="region of interest" description="Disordered" evidence="1">
    <location>
        <begin position="1"/>
        <end position="20"/>
    </location>
</feature>